<gene>
    <name evidence="2" type="ORF">GBAR_LOCUS1417</name>
</gene>
<organism evidence="2 3">
    <name type="scientific">Geodia barretti</name>
    <name type="common">Barrett's horny sponge</name>
    <dbReference type="NCBI Taxonomy" id="519541"/>
    <lineage>
        <taxon>Eukaryota</taxon>
        <taxon>Metazoa</taxon>
        <taxon>Porifera</taxon>
        <taxon>Demospongiae</taxon>
        <taxon>Heteroscleromorpha</taxon>
        <taxon>Tetractinellida</taxon>
        <taxon>Astrophorina</taxon>
        <taxon>Geodiidae</taxon>
        <taxon>Geodia</taxon>
    </lineage>
</organism>
<dbReference type="AlphaFoldDB" id="A0AA35VVH2"/>
<name>A0AA35VVH2_GEOBA</name>
<proteinExistence type="predicted"/>
<dbReference type="EMBL" id="CASHTH010000210">
    <property type="protein sequence ID" value="CAI7994256.1"/>
    <property type="molecule type" value="Genomic_DNA"/>
</dbReference>
<keyword evidence="1" id="KW-0732">Signal</keyword>
<evidence type="ECO:0000313" key="3">
    <source>
        <dbReference type="Proteomes" id="UP001174909"/>
    </source>
</evidence>
<feature type="chain" id="PRO_5041359024" description="Secreted protein" evidence="1">
    <location>
        <begin position="18"/>
        <end position="60"/>
    </location>
</feature>
<feature type="signal peptide" evidence="1">
    <location>
        <begin position="1"/>
        <end position="17"/>
    </location>
</feature>
<protein>
    <recommendedName>
        <fullName evidence="4">Secreted protein</fullName>
    </recommendedName>
</protein>
<reference evidence="2" key="1">
    <citation type="submission" date="2023-03" db="EMBL/GenBank/DDBJ databases">
        <authorList>
            <person name="Steffen K."/>
            <person name="Cardenas P."/>
        </authorList>
    </citation>
    <scope>NUCLEOTIDE SEQUENCE</scope>
</reference>
<comment type="caution">
    <text evidence="2">The sequence shown here is derived from an EMBL/GenBank/DDBJ whole genome shotgun (WGS) entry which is preliminary data.</text>
</comment>
<keyword evidence="3" id="KW-1185">Reference proteome</keyword>
<dbReference type="Proteomes" id="UP001174909">
    <property type="component" value="Unassembled WGS sequence"/>
</dbReference>
<evidence type="ECO:0000313" key="2">
    <source>
        <dbReference type="EMBL" id="CAI7994256.1"/>
    </source>
</evidence>
<accession>A0AA35VVH2</accession>
<sequence length="60" mass="6502">MLLSIRFPLVSRVTVLSVTFVSQSSNSCPVSSRPAESSWWLICNIDVVVLSCRSNSAISA</sequence>
<evidence type="ECO:0008006" key="4">
    <source>
        <dbReference type="Google" id="ProtNLM"/>
    </source>
</evidence>
<evidence type="ECO:0000256" key="1">
    <source>
        <dbReference type="SAM" id="SignalP"/>
    </source>
</evidence>
<feature type="non-terminal residue" evidence="2">
    <location>
        <position position="60"/>
    </location>
</feature>